<comment type="caution">
    <text evidence="1">The sequence shown here is derived from an EMBL/GenBank/DDBJ whole genome shotgun (WGS) entry which is preliminary data.</text>
</comment>
<gene>
    <name evidence="1" type="ORF">L6452_10218</name>
</gene>
<name>A0ACB9DML1_ARCLA</name>
<reference evidence="2" key="1">
    <citation type="journal article" date="2022" name="Mol. Ecol. Resour.">
        <title>The genomes of chicory, endive, great burdock and yacon provide insights into Asteraceae palaeo-polyploidization history and plant inulin production.</title>
        <authorList>
            <person name="Fan W."/>
            <person name="Wang S."/>
            <person name="Wang H."/>
            <person name="Wang A."/>
            <person name="Jiang F."/>
            <person name="Liu H."/>
            <person name="Zhao H."/>
            <person name="Xu D."/>
            <person name="Zhang Y."/>
        </authorList>
    </citation>
    <scope>NUCLEOTIDE SEQUENCE [LARGE SCALE GENOMIC DNA]</scope>
    <source>
        <strain evidence="2">cv. Niubang</strain>
    </source>
</reference>
<evidence type="ECO:0000313" key="1">
    <source>
        <dbReference type="EMBL" id="KAI3747655.1"/>
    </source>
</evidence>
<proteinExistence type="predicted"/>
<sequence length="421" mass="47610">MSCSSSSASEEEDEDMDSYRKGGYHAVRIGDSFASGRFIAQRKLGWGQFSTVWLAYDTQTSKYVALKIQKSAPEFVQAALHEIEILSAIVENDPKNEKCVVQLVDHFKHRGPNGQHSCMVLEFLGDSILHLIRYNRYKGLNLIKVREICRCILTGLDYLHRELGIIHTDLKPENILLLSTINPSKDPIRSRPTPILERSEASLKGEVAVNAIEKKLKQRAKRAVAKIAAERRGAIGAVAKPDRCLDGIDFRCKIVDLGNACWANKPIAEEIQTRQYRAPEVILQSGYSFPVDMWSFACTAFELATGEMMFAPKPGQGFSEDEDHLALMMELLGKIPRKIAIGGLRSKDYFDRHGDLKRIRRLKYSSISRLLVDKFKFQETDAREFAEFLNPIFDFAPDKRPTAQQCLRHPWLHQAAAKTVA</sequence>
<keyword evidence="2" id="KW-1185">Reference proteome</keyword>
<reference evidence="1 2" key="2">
    <citation type="journal article" date="2022" name="Mol. Ecol. Resour.">
        <title>The genomes of chicory, endive, great burdock and yacon provide insights into Asteraceae paleo-polyploidization history and plant inulin production.</title>
        <authorList>
            <person name="Fan W."/>
            <person name="Wang S."/>
            <person name="Wang H."/>
            <person name="Wang A."/>
            <person name="Jiang F."/>
            <person name="Liu H."/>
            <person name="Zhao H."/>
            <person name="Xu D."/>
            <person name="Zhang Y."/>
        </authorList>
    </citation>
    <scope>NUCLEOTIDE SEQUENCE [LARGE SCALE GENOMIC DNA]</scope>
    <source>
        <strain evidence="2">cv. Niubang</strain>
    </source>
</reference>
<organism evidence="1 2">
    <name type="scientific">Arctium lappa</name>
    <name type="common">Greater burdock</name>
    <name type="synonym">Lappa major</name>
    <dbReference type="NCBI Taxonomy" id="4217"/>
    <lineage>
        <taxon>Eukaryota</taxon>
        <taxon>Viridiplantae</taxon>
        <taxon>Streptophyta</taxon>
        <taxon>Embryophyta</taxon>
        <taxon>Tracheophyta</taxon>
        <taxon>Spermatophyta</taxon>
        <taxon>Magnoliopsida</taxon>
        <taxon>eudicotyledons</taxon>
        <taxon>Gunneridae</taxon>
        <taxon>Pentapetalae</taxon>
        <taxon>asterids</taxon>
        <taxon>campanulids</taxon>
        <taxon>Asterales</taxon>
        <taxon>Asteraceae</taxon>
        <taxon>Carduoideae</taxon>
        <taxon>Cardueae</taxon>
        <taxon>Arctiinae</taxon>
        <taxon>Arctium</taxon>
    </lineage>
</organism>
<evidence type="ECO:0000313" key="2">
    <source>
        <dbReference type="Proteomes" id="UP001055879"/>
    </source>
</evidence>
<protein>
    <submittedName>
        <fullName evidence="1">Uncharacterized protein</fullName>
    </submittedName>
</protein>
<dbReference type="Proteomes" id="UP001055879">
    <property type="component" value="Linkage Group LG03"/>
</dbReference>
<accession>A0ACB9DML1</accession>
<dbReference type="EMBL" id="CM042049">
    <property type="protein sequence ID" value="KAI3747655.1"/>
    <property type="molecule type" value="Genomic_DNA"/>
</dbReference>